<dbReference type="AlphaFoldDB" id="A0ABD5X0U9"/>
<dbReference type="PANTHER" id="PTHR35610">
    <property type="entry name" value="3-ISOPROPYLMALATE DEHYDRATASE-RELATED"/>
    <property type="match status" value="1"/>
</dbReference>
<dbReference type="InterPro" id="IPR038389">
    <property type="entry name" value="PSMG2_sf"/>
</dbReference>
<dbReference type="RefSeq" id="WP_267637559.1">
    <property type="nucleotide sequence ID" value="NZ_JAODIY010000010.1"/>
</dbReference>
<dbReference type="SUPFAM" id="SSF159659">
    <property type="entry name" value="Cgl1923-like"/>
    <property type="match status" value="1"/>
</dbReference>
<evidence type="ECO:0000313" key="3">
    <source>
        <dbReference type="Proteomes" id="UP001596414"/>
    </source>
</evidence>
<gene>
    <name evidence="2" type="ORF">ACFQJ7_01375</name>
</gene>
<dbReference type="InterPro" id="IPR019151">
    <property type="entry name" value="Proteasome_assmbl_chaperone_2"/>
</dbReference>
<evidence type="ECO:0000313" key="2">
    <source>
        <dbReference type="EMBL" id="MFC7124696.1"/>
    </source>
</evidence>
<accession>A0ABD5X0U9</accession>
<dbReference type="EMBL" id="JBHSZQ010000001">
    <property type="protein sequence ID" value="MFC7124696.1"/>
    <property type="molecule type" value="Genomic_DNA"/>
</dbReference>
<proteinExistence type="predicted"/>
<comment type="caution">
    <text evidence="2">The sequence shown here is derived from an EMBL/GenBank/DDBJ whole genome shotgun (WGS) entry which is preliminary data.</text>
</comment>
<dbReference type="Pfam" id="PF09754">
    <property type="entry name" value="PAC2"/>
    <property type="match status" value="1"/>
</dbReference>
<protein>
    <submittedName>
        <fullName evidence="2">Proteasome assembly chaperone family protein</fullName>
    </submittedName>
</protein>
<sequence length="244" mass="26378">MAHIEIHNGMEFEEPMLVEGLPGVGLVGKIVADHLVSTLDMTQYATCFCDGLPRVAVYEADNRQVHQPVRIYGDEEKDLLVLQSDVPVSPDSAPDFATCLAGWFAEENITPVFLSGLPEQKDGVPAMYGFGCGDGLTLLDEHDIDQPSENGMVSGPTGALLAEVCERDLAAIGLVVQANKQFPDPEAARILLVNAIEPLVDIEVETSKLVEQAEEIAEAREQLAQKMEQATGESTQAQPLGMYQ</sequence>
<dbReference type="Proteomes" id="UP001596414">
    <property type="component" value="Unassembled WGS sequence"/>
</dbReference>
<name>A0ABD5X0U9_9EURY</name>
<dbReference type="PANTHER" id="PTHR35610:SF8">
    <property type="entry name" value="3-ISOPROPYLMALATE DEHYDRATASE"/>
    <property type="match status" value="1"/>
</dbReference>
<organism evidence="2 3">
    <name type="scientific">Halovenus rubra</name>
    <dbReference type="NCBI Taxonomy" id="869890"/>
    <lineage>
        <taxon>Archaea</taxon>
        <taxon>Methanobacteriati</taxon>
        <taxon>Methanobacteriota</taxon>
        <taxon>Stenosarchaea group</taxon>
        <taxon>Halobacteria</taxon>
        <taxon>Halobacteriales</taxon>
        <taxon>Haloarculaceae</taxon>
        <taxon>Halovenus</taxon>
    </lineage>
</organism>
<dbReference type="Gene3D" id="3.40.50.10900">
    <property type="entry name" value="PAC-like subunit"/>
    <property type="match status" value="1"/>
</dbReference>
<feature type="region of interest" description="Disordered" evidence="1">
    <location>
        <begin position="225"/>
        <end position="244"/>
    </location>
</feature>
<reference evidence="2 3" key="1">
    <citation type="journal article" date="2014" name="Int. J. Syst. Evol. Microbiol.">
        <title>Complete genome sequence of Corynebacterium casei LMG S-19264T (=DSM 44701T), isolated from a smear-ripened cheese.</title>
        <authorList>
            <consortium name="US DOE Joint Genome Institute (JGI-PGF)"/>
            <person name="Walter F."/>
            <person name="Albersmeier A."/>
            <person name="Kalinowski J."/>
            <person name="Ruckert C."/>
        </authorList>
    </citation>
    <scope>NUCLEOTIDE SEQUENCE [LARGE SCALE GENOMIC DNA]</scope>
    <source>
        <strain evidence="2 3">CGMCC 4.7215</strain>
    </source>
</reference>
<dbReference type="GO" id="GO:0000502">
    <property type="term" value="C:proteasome complex"/>
    <property type="evidence" value="ECO:0007669"/>
    <property type="project" value="UniProtKB-KW"/>
</dbReference>
<evidence type="ECO:0000256" key="1">
    <source>
        <dbReference type="SAM" id="MobiDB-lite"/>
    </source>
</evidence>
<keyword evidence="2" id="KW-0647">Proteasome</keyword>